<evidence type="ECO:0000256" key="2">
    <source>
        <dbReference type="PROSITE-ProRule" id="PRU10139"/>
    </source>
</evidence>
<dbReference type="Pfam" id="PF00795">
    <property type="entry name" value="CN_hydrolase"/>
    <property type="match status" value="1"/>
</dbReference>
<gene>
    <name evidence="5" type="ORF">PDIGIT_LOCUS9534</name>
</gene>
<comment type="caution">
    <text evidence="5">The sequence shown here is derived from an EMBL/GenBank/DDBJ whole genome shotgun (WGS) entry which is preliminary data.</text>
</comment>
<proteinExistence type="inferred from homology"/>
<reference evidence="5" key="1">
    <citation type="submission" date="2023-01" db="EMBL/GenBank/DDBJ databases">
        <authorList>
            <person name="Van Ghelder C."/>
            <person name="Rancurel C."/>
        </authorList>
    </citation>
    <scope>NUCLEOTIDE SEQUENCE</scope>
    <source>
        <strain evidence="5">CNCM I-4278</strain>
    </source>
</reference>
<dbReference type="PROSITE" id="PS50263">
    <property type="entry name" value="CN_HYDROLASE"/>
    <property type="match status" value="1"/>
</dbReference>
<evidence type="ECO:0000313" key="6">
    <source>
        <dbReference type="Proteomes" id="UP001152607"/>
    </source>
</evidence>
<dbReference type="FunFam" id="3.60.110.10:FF:000016">
    <property type="entry name" value="Nitrilase blr3397"/>
    <property type="match status" value="1"/>
</dbReference>
<dbReference type="InterPro" id="IPR000132">
    <property type="entry name" value="Nitrilase/CN_hydratase_CS"/>
</dbReference>
<feature type="compositionally biased region" description="Low complexity" evidence="3">
    <location>
        <begin position="316"/>
        <end position="342"/>
    </location>
</feature>
<feature type="region of interest" description="Disordered" evidence="3">
    <location>
        <begin position="310"/>
        <end position="360"/>
    </location>
</feature>
<keyword evidence="6" id="KW-1185">Reference proteome</keyword>
<dbReference type="OrthoDB" id="10250282at2759"/>
<dbReference type="InterPro" id="IPR003010">
    <property type="entry name" value="C-N_Hydrolase"/>
</dbReference>
<feature type="domain" description="CN hydrolase" evidence="4">
    <location>
        <begin position="5"/>
        <end position="396"/>
    </location>
</feature>
<dbReference type="PANTHER" id="PTHR46044">
    <property type="entry name" value="NITRILASE"/>
    <property type="match status" value="1"/>
</dbReference>
<dbReference type="AlphaFoldDB" id="A0A9W4UI82"/>
<name>A0A9W4UI82_9PLEO</name>
<dbReference type="GO" id="GO:0016836">
    <property type="term" value="F:hydro-lyase activity"/>
    <property type="evidence" value="ECO:0007669"/>
    <property type="project" value="UniProtKB-ARBA"/>
</dbReference>
<evidence type="ECO:0000313" key="5">
    <source>
        <dbReference type="EMBL" id="CAI6336435.1"/>
    </source>
</evidence>
<dbReference type="Gene3D" id="3.60.110.10">
    <property type="entry name" value="Carbon-nitrogen hydrolase"/>
    <property type="match status" value="2"/>
</dbReference>
<accession>A0A9W4UI82</accession>
<evidence type="ECO:0000256" key="3">
    <source>
        <dbReference type="SAM" id="MobiDB-lite"/>
    </source>
</evidence>
<dbReference type="InterPro" id="IPR044149">
    <property type="entry name" value="Nitrilases_CHs"/>
</dbReference>
<dbReference type="Proteomes" id="UP001152607">
    <property type="component" value="Unassembled WGS sequence"/>
</dbReference>
<organism evidence="5 6">
    <name type="scientific">Periconia digitata</name>
    <dbReference type="NCBI Taxonomy" id="1303443"/>
    <lineage>
        <taxon>Eukaryota</taxon>
        <taxon>Fungi</taxon>
        <taxon>Dikarya</taxon>
        <taxon>Ascomycota</taxon>
        <taxon>Pezizomycotina</taxon>
        <taxon>Dothideomycetes</taxon>
        <taxon>Pleosporomycetidae</taxon>
        <taxon>Pleosporales</taxon>
        <taxon>Massarineae</taxon>
        <taxon>Periconiaceae</taxon>
        <taxon>Periconia</taxon>
    </lineage>
</organism>
<evidence type="ECO:0000256" key="1">
    <source>
        <dbReference type="ARBA" id="ARBA00008129"/>
    </source>
</evidence>
<feature type="compositionally biased region" description="Polar residues" evidence="3">
    <location>
        <begin position="344"/>
        <end position="356"/>
    </location>
</feature>
<comment type="similarity">
    <text evidence="1">Belongs to the carbon-nitrogen hydrolase superfamily. Nitrilase family.</text>
</comment>
<feature type="active site" description="Proton acceptor" evidence="2">
    <location>
        <position position="44"/>
    </location>
</feature>
<feature type="compositionally biased region" description="Basic and acidic residues" evidence="3">
    <location>
        <begin position="261"/>
        <end position="273"/>
    </location>
</feature>
<dbReference type="EMBL" id="CAOQHR010000006">
    <property type="protein sequence ID" value="CAI6336435.1"/>
    <property type="molecule type" value="Genomic_DNA"/>
</dbReference>
<evidence type="ECO:0000259" key="4">
    <source>
        <dbReference type="PROSITE" id="PS50263"/>
    </source>
</evidence>
<protein>
    <recommendedName>
        <fullName evidence="4">CN hydrolase domain-containing protein</fullName>
    </recommendedName>
</protein>
<sequence>MPQKLRLASAQSRTLSTTASTLSALERTTKSAAQQGVDIILFPEAYLGGYPRTCSFGNAVGGRTPEGRDQFLQYFHAAVDLGDTPAGAGDDWIDRKLPLPAGKKYRGDGVREELERIAREAGVFIVTGLVERCAGTLYCGVVYVCPRLGVLGKRRKVMPTGAERMIWGQGSPSTLRAVTTEIKGVRLCMAAAICWENYMPLLRQSLYAQNVNLWFAPTADARDTWASLMRTIGIEGRCVVLSANQCVRKSQLPEWINGSKSETRADGHGENGADKVASMENGGGRNRRQSIITVTKDHHEICWPVVDNKDQTSGLSNGAGDSSAIDSSPSSPTTTKQSQVSKPSPLSNIQTQTSTDAAHDDFVSRGGSCIVSPFGELLSGPLWEKEDELLITEVDFEDCERGRLDMDVAGSYGRLDSFKLSVEGLDLNPPPS</sequence>
<dbReference type="InterPro" id="IPR036526">
    <property type="entry name" value="C-N_Hydrolase_sf"/>
</dbReference>
<dbReference type="PROSITE" id="PS00920">
    <property type="entry name" value="NITRIL_CHT_1"/>
    <property type="match status" value="1"/>
</dbReference>
<dbReference type="PANTHER" id="PTHR46044:SF12">
    <property type="entry name" value="HYDROLASE"/>
    <property type="match status" value="1"/>
</dbReference>
<dbReference type="SUPFAM" id="SSF56317">
    <property type="entry name" value="Carbon-nitrogen hydrolase"/>
    <property type="match status" value="1"/>
</dbReference>
<dbReference type="GO" id="GO:0000257">
    <property type="term" value="F:nitrilase activity"/>
    <property type="evidence" value="ECO:0007669"/>
    <property type="project" value="UniProtKB-ARBA"/>
</dbReference>
<feature type="region of interest" description="Disordered" evidence="3">
    <location>
        <begin position="257"/>
        <end position="287"/>
    </location>
</feature>